<feature type="coiled-coil region" evidence="1">
    <location>
        <begin position="34"/>
        <end position="61"/>
    </location>
</feature>
<reference evidence="3 4" key="1">
    <citation type="journal article" date="2019" name="Nat. Ecol. Evol.">
        <title>Megaphylogeny resolves global patterns of mushroom evolution.</title>
        <authorList>
            <person name="Varga T."/>
            <person name="Krizsan K."/>
            <person name="Foldi C."/>
            <person name="Dima B."/>
            <person name="Sanchez-Garcia M."/>
            <person name="Sanchez-Ramirez S."/>
            <person name="Szollosi G.J."/>
            <person name="Szarkandi J.G."/>
            <person name="Papp V."/>
            <person name="Albert L."/>
            <person name="Andreopoulos W."/>
            <person name="Angelini C."/>
            <person name="Antonin V."/>
            <person name="Barry K.W."/>
            <person name="Bougher N.L."/>
            <person name="Buchanan P."/>
            <person name="Buyck B."/>
            <person name="Bense V."/>
            <person name="Catcheside P."/>
            <person name="Chovatia M."/>
            <person name="Cooper J."/>
            <person name="Damon W."/>
            <person name="Desjardin D."/>
            <person name="Finy P."/>
            <person name="Geml J."/>
            <person name="Haridas S."/>
            <person name="Hughes K."/>
            <person name="Justo A."/>
            <person name="Karasinski D."/>
            <person name="Kautmanova I."/>
            <person name="Kiss B."/>
            <person name="Kocsube S."/>
            <person name="Kotiranta H."/>
            <person name="LaButti K.M."/>
            <person name="Lechner B.E."/>
            <person name="Liimatainen K."/>
            <person name="Lipzen A."/>
            <person name="Lukacs Z."/>
            <person name="Mihaltcheva S."/>
            <person name="Morgado L.N."/>
            <person name="Niskanen T."/>
            <person name="Noordeloos M.E."/>
            <person name="Ohm R.A."/>
            <person name="Ortiz-Santana B."/>
            <person name="Ovrebo C."/>
            <person name="Racz N."/>
            <person name="Riley R."/>
            <person name="Savchenko A."/>
            <person name="Shiryaev A."/>
            <person name="Soop K."/>
            <person name="Spirin V."/>
            <person name="Szebenyi C."/>
            <person name="Tomsovsky M."/>
            <person name="Tulloss R.E."/>
            <person name="Uehling J."/>
            <person name="Grigoriev I.V."/>
            <person name="Vagvolgyi C."/>
            <person name="Papp T."/>
            <person name="Martin F.M."/>
            <person name="Miettinen O."/>
            <person name="Hibbett D.S."/>
            <person name="Nagy L.G."/>
        </authorList>
    </citation>
    <scope>NUCLEOTIDE SEQUENCE [LARGE SCALE GENOMIC DNA]</scope>
    <source>
        <strain evidence="3 4">FP101781</strain>
    </source>
</reference>
<evidence type="ECO:0000256" key="1">
    <source>
        <dbReference type="SAM" id="Coils"/>
    </source>
</evidence>
<accession>A0A4Y7TCL0</accession>
<sequence>MSERDDMSYAPLRQHFGTNYAPSRRELVEIESFLPSSRRRLQELSNTIDELKAQQSAWRETIDSLDALCSPTRQLPLDILHEIFYRCLPTNHLPTLDNTEAPLLLARVSRSWRTLVQDMPRLWSRVHIVVPMGSEEHVGFHCNRVERWLACTKSVPLTISLWSENPCPGEMEMFQPFFVPILAHSYHIHTLSIDVADAVLEAFRAPFPTTISANAWPLLHEVVLARALTFIHVYGVNVTTPWSLPVWMAPNLKHISWNSVSGNLLKLKTNWAQLESIDVWWEDHEGYENDLEIIDVQKFCTFSARDVRRLLYHTPLLKQLCIRIAGHDQLSPLGGNQLSTLAMPKTLVLRHLTKLDLWDAANRPQRRTHRTGHRGCLKLMPDLELLWVRDGSENIETSEWGDESVARMEVRPDDADLGKDGKVSASDDSQCTFEGIRRLVEQRNNLFPSSPSRSAAIQRLSFDLQTTDRPTWVPQNAPKLAMDMGIEISLRVRLQNGVIAHQVPKRHQWYDPKEGLPDLMSGRDDEAWP</sequence>
<dbReference type="STRING" id="71717.A0A4Y7TCL0"/>
<gene>
    <name evidence="3" type="ORF">FA13DRAFT_1732578</name>
</gene>
<evidence type="ECO:0000256" key="2">
    <source>
        <dbReference type="SAM" id="MobiDB-lite"/>
    </source>
</evidence>
<dbReference type="EMBL" id="QPFP01000018">
    <property type="protein sequence ID" value="TEB31694.1"/>
    <property type="molecule type" value="Genomic_DNA"/>
</dbReference>
<dbReference type="OrthoDB" id="3365698at2759"/>
<proteinExistence type="predicted"/>
<keyword evidence="1" id="KW-0175">Coiled coil</keyword>
<protein>
    <submittedName>
        <fullName evidence="3">Uncharacterized protein</fullName>
    </submittedName>
</protein>
<name>A0A4Y7TCL0_COPMI</name>
<keyword evidence="4" id="KW-1185">Reference proteome</keyword>
<evidence type="ECO:0000313" key="4">
    <source>
        <dbReference type="Proteomes" id="UP000298030"/>
    </source>
</evidence>
<dbReference type="Gene3D" id="1.20.1280.50">
    <property type="match status" value="1"/>
</dbReference>
<comment type="caution">
    <text evidence="3">The sequence shown here is derived from an EMBL/GenBank/DDBJ whole genome shotgun (WGS) entry which is preliminary data.</text>
</comment>
<feature type="region of interest" description="Disordered" evidence="2">
    <location>
        <begin position="509"/>
        <end position="529"/>
    </location>
</feature>
<organism evidence="3 4">
    <name type="scientific">Coprinellus micaceus</name>
    <name type="common">Glistening ink-cap mushroom</name>
    <name type="synonym">Coprinus micaceus</name>
    <dbReference type="NCBI Taxonomy" id="71717"/>
    <lineage>
        <taxon>Eukaryota</taxon>
        <taxon>Fungi</taxon>
        <taxon>Dikarya</taxon>
        <taxon>Basidiomycota</taxon>
        <taxon>Agaricomycotina</taxon>
        <taxon>Agaricomycetes</taxon>
        <taxon>Agaricomycetidae</taxon>
        <taxon>Agaricales</taxon>
        <taxon>Agaricineae</taxon>
        <taxon>Psathyrellaceae</taxon>
        <taxon>Coprinellus</taxon>
    </lineage>
</organism>
<dbReference type="Proteomes" id="UP000298030">
    <property type="component" value="Unassembled WGS sequence"/>
</dbReference>
<evidence type="ECO:0000313" key="3">
    <source>
        <dbReference type="EMBL" id="TEB31694.1"/>
    </source>
</evidence>
<dbReference type="AlphaFoldDB" id="A0A4Y7TCL0"/>